<reference evidence="3" key="2">
    <citation type="submission" date="2020-08" db="EMBL/GenBank/DDBJ databases">
        <authorList>
            <person name="Kikuchi T."/>
        </authorList>
    </citation>
    <scope>NUCLEOTIDE SEQUENCE</scope>
    <source>
        <strain evidence="2">Ka4C1</strain>
    </source>
</reference>
<keyword evidence="1" id="KW-0812">Transmembrane</keyword>
<keyword evidence="5" id="KW-1185">Reference proteome</keyword>
<dbReference type="WBParaSite" id="BXY_0731000.1">
    <property type="protein sequence ID" value="BXY_0731000.1"/>
    <property type="gene ID" value="BXY_0731000"/>
</dbReference>
<evidence type="ECO:0000313" key="3">
    <source>
        <dbReference type="EMBL" id="CAG9121649.1"/>
    </source>
</evidence>
<organism evidence="4 6">
    <name type="scientific">Bursaphelenchus xylophilus</name>
    <name type="common">Pinewood nematode worm</name>
    <name type="synonym">Aphelenchoides xylophilus</name>
    <dbReference type="NCBI Taxonomy" id="6326"/>
    <lineage>
        <taxon>Eukaryota</taxon>
        <taxon>Metazoa</taxon>
        <taxon>Ecdysozoa</taxon>
        <taxon>Nematoda</taxon>
        <taxon>Chromadorea</taxon>
        <taxon>Rhabditida</taxon>
        <taxon>Tylenchina</taxon>
        <taxon>Tylenchomorpha</taxon>
        <taxon>Aphelenchoidea</taxon>
        <taxon>Aphelenchoididae</taxon>
        <taxon>Bursaphelenchus</taxon>
    </lineage>
</organism>
<dbReference type="AlphaFoldDB" id="A0A1I7S2T0"/>
<feature type="transmembrane region" description="Helical" evidence="1">
    <location>
        <begin position="299"/>
        <end position="319"/>
    </location>
</feature>
<dbReference type="Proteomes" id="UP000659654">
    <property type="component" value="Unassembled WGS sequence"/>
</dbReference>
<dbReference type="PANTHER" id="PTHR19346:SF4">
    <property type="entry name" value="SUGAR PHOSPHATE TRANSPORTER DOMAIN-CONTAINING PROTEIN"/>
    <property type="match status" value="1"/>
</dbReference>
<dbReference type="Proteomes" id="UP000095284">
    <property type="component" value="Unplaced"/>
</dbReference>
<evidence type="ECO:0000256" key="1">
    <source>
        <dbReference type="SAM" id="Phobius"/>
    </source>
</evidence>
<name>A0A1I7S2T0_BURXY</name>
<accession>A0A1I7S2T0</accession>
<protein>
    <submittedName>
        <fullName evidence="2">(pine wood nematode) hypothetical protein</fullName>
    </submittedName>
</protein>
<dbReference type="InterPro" id="IPR037185">
    <property type="entry name" value="EmrE-like"/>
</dbReference>
<dbReference type="Proteomes" id="UP000582659">
    <property type="component" value="Unassembled WGS sequence"/>
</dbReference>
<dbReference type="eggNOG" id="KOG4314">
    <property type="taxonomic scope" value="Eukaryota"/>
</dbReference>
<feature type="transmembrane region" description="Helical" evidence="1">
    <location>
        <begin position="45"/>
        <end position="71"/>
    </location>
</feature>
<gene>
    <name evidence="2" type="ORF">BXYJ_LOCUS11083</name>
</gene>
<dbReference type="EMBL" id="CAJFCV020000005">
    <property type="protein sequence ID" value="CAG9121649.1"/>
    <property type="molecule type" value="Genomic_DNA"/>
</dbReference>
<feature type="transmembrane region" description="Helical" evidence="1">
    <location>
        <begin position="214"/>
        <end position="233"/>
    </location>
</feature>
<feature type="transmembrane region" description="Helical" evidence="1">
    <location>
        <begin position="148"/>
        <end position="166"/>
    </location>
</feature>
<dbReference type="PANTHER" id="PTHR19346">
    <property type="entry name" value="SUGAR PHOSPHATE TRANSPORTER DOMAIN-CONTAINING PROTEIN"/>
    <property type="match status" value="1"/>
</dbReference>
<feature type="transmembrane region" description="Helical" evidence="1">
    <location>
        <begin position="172"/>
        <end position="193"/>
    </location>
</feature>
<keyword evidence="1" id="KW-0472">Membrane</keyword>
<dbReference type="OrthoDB" id="10062838at2759"/>
<evidence type="ECO:0000313" key="6">
    <source>
        <dbReference type="WBParaSite" id="BXY_0731000.1"/>
    </source>
</evidence>
<dbReference type="InterPro" id="IPR026505">
    <property type="entry name" value="Solute_c_fam_35_mem_F3/F4"/>
</dbReference>
<feature type="transmembrane region" description="Helical" evidence="1">
    <location>
        <begin position="119"/>
        <end position="141"/>
    </location>
</feature>
<proteinExistence type="predicted"/>
<evidence type="ECO:0000313" key="4">
    <source>
        <dbReference type="Proteomes" id="UP000095284"/>
    </source>
</evidence>
<dbReference type="SUPFAM" id="SSF103481">
    <property type="entry name" value="Multidrug resistance efflux transporter EmrE"/>
    <property type="match status" value="1"/>
</dbReference>
<keyword evidence="1" id="KW-1133">Transmembrane helix</keyword>
<evidence type="ECO:0000313" key="2">
    <source>
        <dbReference type="EMBL" id="CAD5230629.1"/>
    </source>
</evidence>
<dbReference type="EMBL" id="CAJFDI010000005">
    <property type="protein sequence ID" value="CAD5230629.1"/>
    <property type="molecule type" value="Genomic_DNA"/>
</dbReference>
<evidence type="ECO:0000313" key="5">
    <source>
        <dbReference type="Proteomes" id="UP000659654"/>
    </source>
</evidence>
<sequence>MSAGKIIASAATTLLIATVASITGQFHKTALAIDVAHFYAPFALAYFSVLFMIPLYPLYLLASALFSSSALSQLHSEALQILKTKKGKLYPTWKLAAASIIALSLWICPPYLFGVGVKYVSVSVGLSILSLNSAMVFIISIFCLGTKFSWLTAVGIIFSVSGVFFLSMDSEFTGDILGVFIIFLAATGMAFYTTSFKKVFGEPSLGQIMLFQSLLGLANLLWNTAVVAAIIFFDLEHVDFKQIPWPPVLGLSFGMLTYSIVMNVGVAFVSPLAVAIGVLVGIPMTAAIDIIFRGLQASAYFYFGGLLISIGFCLTTFPFDRWMTRK</sequence>
<feature type="transmembrane region" description="Helical" evidence="1">
    <location>
        <begin position="92"/>
        <end position="113"/>
    </location>
</feature>
<reference evidence="6" key="1">
    <citation type="submission" date="2016-11" db="UniProtKB">
        <authorList>
            <consortium name="WormBaseParasite"/>
        </authorList>
    </citation>
    <scope>IDENTIFICATION</scope>
</reference>